<feature type="region of interest" description="Disordered" evidence="4">
    <location>
        <begin position="923"/>
        <end position="995"/>
    </location>
</feature>
<reference evidence="5 6" key="1">
    <citation type="submission" date="2024-04" db="EMBL/GenBank/DDBJ databases">
        <title>Tritrichomonas musculus Genome.</title>
        <authorList>
            <person name="Alves-Ferreira E."/>
            <person name="Grigg M."/>
            <person name="Lorenzi H."/>
            <person name="Galac M."/>
        </authorList>
    </citation>
    <scope>NUCLEOTIDE SEQUENCE [LARGE SCALE GENOMIC DNA]</scope>
    <source>
        <strain evidence="5 6">EAF2021</strain>
    </source>
</reference>
<evidence type="ECO:0000313" key="6">
    <source>
        <dbReference type="Proteomes" id="UP001470230"/>
    </source>
</evidence>
<dbReference type="PANTHER" id="PTHR11375:SF0">
    <property type="entry name" value="ACIDIC LEUCINE-RICH NUCLEAR PHOSPHOPROTEIN 32 FAMILY MEMBER A"/>
    <property type="match status" value="1"/>
</dbReference>
<organism evidence="5 6">
    <name type="scientific">Tritrichomonas musculus</name>
    <dbReference type="NCBI Taxonomy" id="1915356"/>
    <lineage>
        <taxon>Eukaryota</taxon>
        <taxon>Metamonada</taxon>
        <taxon>Parabasalia</taxon>
        <taxon>Tritrichomonadida</taxon>
        <taxon>Tritrichomonadidae</taxon>
        <taxon>Tritrichomonas</taxon>
    </lineage>
</organism>
<dbReference type="Gene3D" id="3.80.10.10">
    <property type="entry name" value="Ribonuclease Inhibitor"/>
    <property type="match status" value="1"/>
</dbReference>
<feature type="region of interest" description="Disordered" evidence="4">
    <location>
        <begin position="1024"/>
        <end position="1061"/>
    </location>
</feature>
<dbReference type="InterPro" id="IPR045081">
    <property type="entry name" value="AN32"/>
</dbReference>
<evidence type="ECO:0000256" key="1">
    <source>
        <dbReference type="ARBA" id="ARBA00022614"/>
    </source>
</evidence>
<feature type="compositionally biased region" description="Acidic residues" evidence="4">
    <location>
        <begin position="1211"/>
        <end position="1235"/>
    </location>
</feature>
<sequence>MRSKSGQPDTSSGIILLCNKQLSKVPDDIPESPLYFDFSTNHIKNLDFTKDYNTLVSLHLNENPINKLDNIRFNNLRSLSLDFCNLTTMKQIPQLPNLISLSLVGNSLSSFENFHIFPNLIKIDLRGNLVTFTAVHTIAAVCSLRLSTINGRSVTEEEFRTAFSLSPIVGHALRKGRNPSPQEDEKAASLSFLSKENPLDIKNIGGCLVIRCPYEETSNVKWYQSSSNELEWELLDCTARTLPVTPMMYQRLIKCQYGNKSFYTPDIIQKDDSGRNCLSFTEQPAIMGSGTVGSILSLNSQQAFPTKINWRFSNSSESLGSCPVLIVPPEAGGQKIIAEIFPFSPLFEKVQFSPLTTEIQISNVQEIELIRLSIPDTIIEDEPFEIDYETYPSNSKLHFTIESSNSFESQYSPISNLKGKTVFTPSSSEVGKFLRVTTVVGDRQYSAYSKNPVEKVKACLKRSIICGENKTNHSHVFLFEFSDGVQASGFSQRWFVHDGASKEYISEERVVVPSDDCSHLTLGVDVTVWFDEREKSDNNRREQSFTILSESPLEKSDKLNGLIEIEKEPVEDSKISMPDTGQWFISDIHARGGFRAVIESDVYTPKASDIGKYIRFCSDESDVIIGPVLVSQNPIKSILLKSVTSKEEGDDIDDSKDDQLLNDLAVGSIVRAQLTFYDNRGISDFSSDELHIKWIRCSRASPEVVVQDGGNEYIVTYDDHGSKIKARIESTDWQKDSDLSPIIRRGEYSGQIIQGKPLIGSTLTLQFNTISPTSTNSNNSYHSSDSYNEPKTIRWFHNDESECLSEASSLMVKFIDVNHRIRVEINGKYNELTDIISPSNVEEGQIIKFTDVFHRELTDKTGVLWFRYVFDESEWKEISAKRSYKLRRADVNSVIRVVSYQIHSDGSKTSEIFADIGPITAKSTTNDDSKKWSHSNSNDVVDEEDEEEETAETSEENRSKEAETKKSRNKQAKISYDEDAEYEEESDKKASKVTRTKNVNYNTNKSINTSTSANKVDTFDEYENEYEEEDYEEENNNNNGNENDNFSNNAHSNANEEEEEGDAIECHLQFTKYGQLVIIGDFDDDDDVKFFWRKWRGSHVSDIKDISSRKLTPNYSMVGYEIDGGFQTRTSIEVIWSNKVFIDHALPAPEATLDENGALVPGCVLECRTSSAPQYNPREQLLKMKHKIDKKRKKKKSQITSNASNATVVSEFDENATSSDDDDFDEEEEEIDDDFDLQIDQSDVGEFQTLKIRFAWKRWDGMQFSRIMNDSPVYKVTEEDTDCYVCCDIYYVDKDGNHGPHTSVETSCPVSSEAVVIEGEEVVGSLLNAEGYDEFMKVCRFTWQRRTNNQENNSNDDNDDDDENWIVVGKKRTYRCSCDDVGKFVRVVCETKEERRISHEIGPIAMNVDIENKVKEILKNGSFKFKTKEQNGVRWTVDCSLQQFSITSKQASRSSPWKNVEARAAMSSDKKVEIFIGSFRVSVIPSLHRGSNANEGEAGFDRDVCILALRSFKERAIQSASSYRKK</sequence>
<evidence type="ECO:0000256" key="2">
    <source>
        <dbReference type="ARBA" id="ARBA00022737"/>
    </source>
</evidence>
<feature type="compositionally biased region" description="Basic and acidic residues" evidence="4">
    <location>
        <begin position="955"/>
        <end position="966"/>
    </location>
</feature>
<comment type="similarity">
    <text evidence="3">Belongs to the ANP32 family.</text>
</comment>
<keyword evidence="6" id="KW-1185">Reference proteome</keyword>
<feature type="compositionally biased region" description="Acidic residues" evidence="4">
    <location>
        <begin position="940"/>
        <end position="954"/>
    </location>
</feature>
<dbReference type="InterPro" id="IPR032675">
    <property type="entry name" value="LRR_dom_sf"/>
</dbReference>
<feature type="compositionally biased region" description="Acidic residues" evidence="4">
    <location>
        <begin position="1024"/>
        <end position="1035"/>
    </location>
</feature>
<proteinExistence type="inferred from homology"/>
<keyword evidence="2" id="KW-0677">Repeat</keyword>
<name>A0ABR2JYM1_9EUKA</name>
<evidence type="ECO:0008006" key="7">
    <source>
        <dbReference type="Google" id="ProtNLM"/>
    </source>
</evidence>
<dbReference type="Proteomes" id="UP001470230">
    <property type="component" value="Unassembled WGS sequence"/>
</dbReference>
<evidence type="ECO:0000313" key="5">
    <source>
        <dbReference type="EMBL" id="KAK8883812.1"/>
    </source>
</evidence>
<gene>
    <name evidence="5" type="ORF">M9Y10_042911</name>
</gene>
<feature type="region of interest" description="Disordered" evidence="4">
    <location>
        <begin position="1186"/>
        <end position="1235"/>
    </location>
</feature>
<protein>
    <recommendedName>
        <fullName evidence="7">Ig-like domain-containing protein</fullName>
    </recommendedName>
</protein>
<dbReference type="PANTHER" id="PTHR11375">
    <property type="entry name" value="ACIDIC LEUCINE-RICH NUCLEAR PHOSPHOPROTEIN 32"/>
    <property type="match status" value="1"/>
</dbReference>
<keyword evidence="1" id="KW-0433">Leucine-rich repeat</keyword>
<evidence type="ECO:0000256" key="4">
    <source>
        <dbReference type="SAM" id="MobiDB-lite"/>
    </source>
</evidence>
<accession>A0ABR2JYM1</accession>
<dbReference type="SUPFAM" id="SSF52058">
    <property type="entry name" value="L domain-like"/>
    <property type="match status" value="1"/>
</dbReference>
<dbReference type="EMBL" id="JAPFFF010000008">
    <property type="protein sequence ID" value="KAK8883812.1"/>
    <property type="molecule type" value="Genomic_DNA"/>
</dbReference>
<feature type="compositionally biased region" description="Low complexity" evidence="4">
    <location>
        <begin position="1036"/>
        <end position="1053"/>
    </location>
</feature>
<feature type="compositionally biased region" description="Basic residues" evidence="4">
    <location>
        <begin position="1186"/>
        <end position="1197"/>
    </location>
</feature>
<comment type="caution">
    <text evidence="5">The sequence shown here is derived from an EMBL/GenBank/DDBJ whole genome shotgun (WGS) entry which is preliminary data.</text>
</comment>
<feature type="compositionally biased region" description="Polar residues" evidence="4">
    <location>
        <begin position="1198"/>
        <end position="1208"/>
    </location>
</feature>
<evidence type="ECO:0000256" key="3">
    <source>
        <dbReference type="ARBA" id="ARBA00025777"/>
    </source>
</evidence>